<name>A0A9W6HUN2_9MICO</name>
<reference evidence="2" key="2">
    <citation type="submission" date="2023-01" db="EMBL/GenBank/DDBJ databases">
        <authorList>
            <person name="Sun Q."/>
            <person name="Evtushenko L."/>
        </authorList>
    </citation>
    <scope>NUCLEOTIDE SEQUENCE</scope>
    <source>
        <strain evidence="2">VKM Ac-1958</strain>
    </source>
</reference>
<reference evidence="2" key="1">
    <citation type="journal article" date="2014" name="Int. J. Syst. Evol. Microbiol.">
        <title>Complete genome sequence of Corynebacterium casei LMG S-19264T (=DSM 44701T), isolated from a smear-ripened cheese.</title>
        <authorList>
            <consortium name="US DOE Joint Genome Institute (JGI-PGF)"/>
            <person name="Walter F."/>
            <person name="Albersmeier A."/>
            <person name="Kalinowski J."/>
            <person name="Ruckert C."/>
        </authorList>
    </citation>
    <scope>NUCLEOTIDE SEQUENCE</scope>
    <source>
        <strain evidence="2">VKM Ac-1958</strain>
    </source>
</reference>
<dbReference type="RefSeq" id="WP_204937544.1">
    <property type="nucleotide sequence ID" value="NZ_BAAAUM010000002.1"/>
</dbReference>
<evidence type="ECO:0000313" key="3">
    <source>
        <dbReference type="Proteomes" id="UP001142325"/>
    </source>
</evidence>
<keyword evidence="1" id="KW-0472">Membrane</keyword>
<evidence type="ECO:0000313" key="2">
    <source>
        <dbReference type="EMBL" id="GLK02702.1"/>
    </source>
</evidence>
<evidence type="ECO:0000256" key="1">
    <source>
        <dbReference type="SAM" id="Phobius"/>
    </source>
</evidence>
<keyword evidence="1" id="KW-1133">Transmembrane helix</keyword>
<dbReference type="AlphaFoldDB" id="A0A9W6HUN2"/>
<comment type="caution">
    <text evidence="2">The sequence shown here is derived from an EMBL/GenBank/DDBJ whole genome shotgun (WGS) entry which is preliminary data.</text>
</comment>
<accession>A0A9W6HUN2</accession>
<gene>
    <name evidence="2" type="ORF">GCM10017596_24170</name>
</gene>
<feature type="transmembrane region" description="Helical" evidence="1">
    <location>
        <begin position="33"/>
        <end position="52"/>
    </location>
</feature>
<dbReference type="EMBL" id="BSET01000002">
    <property type="protein sequence ID" value="GLK02702.1"/>
    <property type="molecule type" value="Genomic_DNA"/>
</dbReference>
<proteinExistence type="predicted"/>
<keyword evidence="3" id="KW-1185">Reference proteome</keyword>
<sequence length="72" mass="7991">MRNYLFGSGLISAVTSGVALLRGSKDTPFTWRAVLAWISWGISVALVIGAIVDMRRERESEAVARIAEKKRR</sequence>
<protein>
    <recommendedName>
        <fullName evidence="4">NADH:ubiquinone oxidoreductase</fullName>
    </recommendedName>
</protein>
<dbReference type="Proteomes" id="UP001142325">
    <property type="component" value="Unassembled WGS sequence"/>
</dbReference>
<keyword evidence="1" id="KW-0812">Transmembrane</keyword>
<evidence type="ECO:0008006" key="4">
    <source>
        <dbReference type="Google" id="ProtNLM"/>
    </source>
</evidence>
<organism evidence="2 3">
    <name type="scientific">Microbacterium keratanolyticum</name>
    <dbReference type="NCBI Taxonomy" id="67574"/>
    <lineage>
        <taxon>Bacteria</taxon>
        <taxon>Bacillati</taxon>
        <taxon>Actinomycetota</taxon>
        <taxon>Actinomycetes</taxon>
        <taxon>Micrococcales</taxon>
        <taxon>Microbacteriaceae</taxon>
        <taxon>Microbacterium</taxon>
    </lineage>
</organism>